<protein>
    <submittedName>
        <fullName evidence="1">Uncharacterized protein</fullName>
    </submittedName>
</protein>
<keyword evidence="1" id="KW-0614">Plasmid</keyword>
<accession>A0A4P9TLJ3</accession>
<evidence type="ECO:0000313" key="1">
    <source>
        <dbReference type="EMBL" id="QCW05072.1"/>
    </source>
</evidence>
<geneLocation type="plasmid" evidence="2">
    <name>pnpa200</name>
</geneLocation>
<organism evidence="1 2">
    <name type="scientific">Natrinema pallidum</name>
    <dbReference type="NCBI Taxonomy" id="69527"/>
    <lineage>
        <taxon>Archaea</taxon>
        <taxon>Methanobacteriati</taxon>
        <taxon>Methanobacteriota</taxon>
        <taxon>Stenosarchaea group</taxon>
        <taxon>Halobacteria</taxon>
        <taxon>Halobacteriales</taxon>
        <taxon>Natrialbaceae</taxon>
        <taxon>Natrinema</taxon>
    </lineage>
</organism>
<dbReference type="Proteomes" id="UP000307562">
    <property type="component" value="Plasmid pNPA200"/>
</dbReference>
<keyword evidence="2" id="KW-1185">Reference proteome</keyword>
<sequence>MTTDSGCTPPSIPQQTACCTSVEQNSSSMRTSTFAGVTASQISSTVSCISTSPSDDLLVHLGNGIYDITRQGK</sequence>
<evidence type="ECO:0000313" key="2">
    <source>
        <dbReference type="Proteomes" id="UP000307562"/>
    </source>
</evidence>
<dbReference type="KEGG" id="npl:FGF80_17585"/>
<reference evidence="2" key="1">
    <citation type="submission" date="2019-05" db="EMBL/GenBank/DDBJ databases">
        <title>Complete Genome Sequence and Methylation Pattern of the Halophilic Archaeon Natrinema pallidum BOL6-1.</title>
        <authorList>
            <person name="DasSarma P."/>
            <person name="DasSarma B.P."/>
            <person name="DasSarma S.L."/>
            <person name="Martinez F.L."/>
            <person name="Guzman D."/>
            <person name="Roberts R.J."/>
            <person name="DasSarma S."/>
        </authorList>
    </citation>
    <scope>NUCLEOTIDE SEQUENCE [LARGE SCALE GENOMIC DNA]</scope>
    <source>
        <strain evidence="2">BOL6-1</strain>
        <plasmid evidence="2">pnpa200</plasmid>
    </source>
</reference>
<proteinExistence type="predicted"/>
<gene>
    <name evidence="1" type="ORF">FGF80_17585</name>
</gene>
<name>A0A4P9TLJ3_9EURY</name>
<dbReference type="EMBL" id="CP040638">
    <property type="protein sequence ID" value="QCW05072.1"/>
    <property type="molecule type" value="Genomic_DNA"/>
</dbReference>
<dbReference type="AlphaFoldDB" id="A0A4P9TLJ3"/>